<sequence length="427" mass="50013">MKQYMSKTRGNYGSGVVRPNINDKTHFELEGQFLKELCENTFNDSEHEDANEHIEKVLEIVDLFHIPEVIQDQVMLRVFPMYLFGAARIRLTMTERNDYIPVTRKKCISNDNEGRMIKRNFVEIHGTFLVKIRDNTFNGEIGENVFKHINKFLEVVGPIKLNGVSQDRFRLSIFPISLANAAGEWFKKDCIGSVTTWEDLVEKFVQKFYQLSDHDEELEAKEDDDPGIGTYEEYELNNHVTRDLEEPCLDNRVPYQLCDHICEPYHFKNGITYWPTCSLDIDGFCNGGELLGMVRVKNITYFQDHKWYDELANGILKEETLMHKAKVKESWGNVTPDVMKFFAWLINSFRNFHELDYNVLVKLKECWWKINAHEVAPFTRLENYGHTPYANIKTEKAHDPYLEIDNIFGRNYYTSNDGNTQDNQGHE</sequence>
<keyword evidence="2" id="KW-1185">Reference proteome</keyword>
<reference evidence="1" key="2">
    <citation type="submission" date="2022-01" db="EMBL/GenBank/DDBJ databases">
        <authorList>
            <person name="Yamashiro T."/>
            <person name="Shiraishi A."/>
            <person name="Satake H."/>
            <person name="Nakayama K."/>
        </authorList>
    </citation>
    <scope>NUCLEOTIDE SEQUENCE</scope>
</reference>
<dbReference type="PANTHER" id="PTHR33223">
    <property type="entry name" value="CCHC-TYPE DOMAIN-CONTAINING PROTEIN"/>
    <property type="match status" value="1"/>
</dbReference>
<accession>A0ABQ5G275</accession>
<organism evidence="1 2">
    <name type="scientific">Tanacetum coccineum</name>
    <dbReference type="NCBI Taxonomy" id="301880"/>
    <lineage>
        <taxon>Eukaryota</taxon>
        <taxon>Viridiplantae</taxon>
        <taxon>Streptophyta</taxon>
        <taxon>Embryophyta</taxon>
        <taxon>Tracheophyta</taxon>
        <taxon>Spermatophyta</taxon>
        <taxon>Magnoliopsida</taxon>
        <taxon>eudicotyledons</taxon>
        <taxon>Gunneridae</taxon>
        <taxon>Pentapetalae</taxon>
        <taxon>asterids</taxon>
        <taxon>campanulids</taxon>
        <taxon>Asterales</taxon>
        <taxon>Asteraceae</taxon>
        <taxon>Asteroideae</taxon>
        <taxon>Anthemideae</taxon>
        <taxon>Anthemidinae</taxon>
        <taxon>Tanacetum</taxon>
    </lineage>
</organism>
<evidence type="ECO:0000313" key="1">
    <source>
        <dbReference type="EMBL" id="GJT69169.1"/>
    </source>
</evidence>
<dbReference type="Proteomes" id="UP001151760">
    <property type="component" value="Unassembled WGS sequence"/>
</dbReference>
<dbReference type="PANTHER" id="PTHR33223:SF11">
    <property type="entry name" value="ELEMENT PROTEIN, PUTATIVE-RELATED"/>
    <property type="match status" value="1"/>
</dbReference>
<comment type="caution">
    <text evidence="1">The sequence shown here is derived from an EMBL/GenBank/DDBJ whole genome shotgun (WGS) entry which is preliminary data.</text>
</comment>
<name>A0ABQ5G275_9ASTR</name>
<evidence type="ECO:0000313" key="2">
    <source>
        <dbReference type="Proteomes" id="UP001151760"/>
    </source>
</evidence>
<dbReference type="EMBL" id="BQNB010017964">
    <property type="protein sequence ID" value="GJT69169.1"/>
    <property type="molecule type" value="Genomic_DNA"/>
</dbReference>
<gene>
    <name evidence="1" type="ORF">Tco_1028455</name>
</gene>
<proteinExistence type="predicted"/>
<protein>
    <submittedName>
        <fullName evidence="1">Uncharacterized protein</fullName>
    </submittedName>
</protein>
<reference evidence="1" key="1">
    <citation type="journal article" date="2022" name="Int. J. Mol. Sci.">
        <title>Draft Genome of Tanacetum Coccineum: Genomic Comparison of Closely Related Tanacetum-Family Plants.</title>
        <authorList>
            <person name="Yamashiro T."/>
            <person name="Shiraishi A."/>
            <person name="Nakayama K."/>
            <person name="Satake H."/>
        </authorList>
    </citation>
    <scope>NUCLEOTIDE SEQUENCE</scope>
</reference>